<proteinExistence type="predicted"/>
<keyword evidence="3" id="KW-1185">Reference proteome</keyword>
<dbReference type="RefSeq" id="XP_069232342.1">
    <property type="nucleotide sequence ID" value="XM_069370845.1"/>
</dbReference>
<evidence type="ECO:0000256" key="1">
    <source>
        <dbReference type="SAM" id="MobiDB-lite"/>
    </source>
</evidence>
<accession>A0AB34KZQ2</accession>
<dbReference type="EMBL" id="JAAQHG020000005">
    <property type="protein sequence ID" value="KAL1589237.1"/>
    <property type="molecule type" value="Genomic_DNA"/>
</dbReference>
<dbReference type="PANTHER" id="PTHR13282">
    <property type="entry name" value="PROTEIN FAM32A"/>
    <property type="match status" value="1"/>
</dbReference>
<protein>
    <recommendedName>
        <fullName evidence="4">DUF1754-domain-containing protein</fullName>
    </recommendedName>
</protein>
<feature type="region of interest" description="Disordered" evidence="1">
    <location>
        <begin position="1"/>
        <end position="119"/>
    </location>
</feature>
<dbReference type="InterPro" id="IPR013865">
    <property type="entry name" value="FAM32A"/>
</dbReference>
<name>A0AB34KZQ2_9PEZI</name>
<dbReference type="PANTHER" id="PTHR13282:SF6">
    <property type="entry name" value="PROTEIN FAM32A"/>
    <property type="match status" value="1"/>
</dbReference>
<reference evidence="2 3" key="1">
    <citation type="journal article" date="2020" name="Microbiol. Resour. Announc.">
        <title>Draft Genome Sequence of a Cladosporium Species Isolated from the Mesophotic Ascidian Didemnum maculosum.</title>
        <authorList>
            <person name="Gioti A."/>
            <person name="Siaperas R."/>
            <person name="Nikolaivits E."/>
            <person name="Le Goff G."/>
            <person name="Ouazzani J."/>
            <person name="Kotoulas G."/>
            <person name="Topakas E."/>
        </authorList>
    </citation>
    <scope>NUCLEOTIDE SEQUENCE [LARGE SCALE GENOMIC DNA]</scope>
    <source>
        <strain evidence="2 3">TM138-S3</strain>
    </source>
</reference>
<evidence type="ECO:0000313" key="2">
    <source>
        <dbReference type="EMBL" id="KAL1589237.1"/>
    </source>
</evidence>
<sequence length="142" mass="15532">MPSSDYASTVSGGLKLKGAAKDAGVKKKRKDKDKSKAGGSSKKDKSATPVPAEEDEITQLRKEEEGESDKAVERRESPAPATAAGSGKTEAQLRHEEIKRKRLDERLKREGGAKTHKQRVEELNKYLSTLSEHHDMPRIGPG</sequence>
<evidence type="ECO:0000313" key="3">
    <source>
        <dbReference type="Proteomes" id="UP000803884"/>
    </source>
</evidence>
<organism evidence="2 3">
    <name type="scientific">Cladosporium halotolerans</name>
    <dbReference type="NCBI Taxonomy" id="1052096"/>
    <lineage>
        <taxon>Eukaryota</taxon>
        <taxon>Fungi</taxon>
        <taxon>Dikarya</taxon>
        <taxon>Ascomycota</taxon>
        <taxon>Pezizomycotina</taxon>
        <taxon>Dothideomycetes</taxon>
        <taxon>Dothideomycetidae</taxon>
        <taxon>Cladosporiales</taxon>
        <taxon>Cladosporiaceae</taxon>
        <taxon>Cladosporium</taxon>
    </lineage>
</organism>
<dbReference type="Proteomes" id="UP000803884">
    <property type="component" value="Unassembled WGS sequence"/>
</dbReference>
<dbReference type="GO" id="GO:0005730">
    <property type="term" value="C:nucleolus"/>
    <property type="evidence" value="ECO:0007669"/>
    <property type="project" value="TreeGrafter"/>
</dbReference>
<dbReference type="AlphaFoldDB" id="A0AB34KZQ2"/>
<feature type="compositionally biased region" description="Basic and acidic residues" evidence="1">
    <location>
        <begin position="91"/>
        <end position="119"/>
    </location>
</feature>
<dbReference type="Pfam" id="PF08555">
    <property type="entry name" value="FAM32A"/>
    <property type="match status" value="1"/>
</dbReference>
<comment type="caution">
    <text evidence="2">The sequence shown here is derived from an EMBL/GenBank/DDBJ whole genome shotgun (WGS) entry which is preliminary data.</text>
</comment>
<feature type="compositionally biased region" description="Basic and acidic residues" evidence="1">
    <location>
        <begin position="58"/>
        <end position="77"/>
    </location>
</feature>
<dbReference type="GeneID" id="96003683"/>
<evidence type="ECO:0008006" key="4">
    <source>
        <dbReference type="Google" id="ProtNLM"/>
    </source>
</evidence>
<feature type="compositionally biased region" description="Basic and acidic residues" evidence="1">
    <location>
        <begin position="32"/>
        <end position="46"/>
    </location>
</feature>
<gene>
    <name evidence="2" type="ORF">WHR41_02239</name>
</gene>